<comment type="caution">
    <text evidence="2">The sequence shown here is derived from an EMBL/GenBank/DDBJ whole genome shotgun (WGS) entry which is preliminary data.</text>
</comment>
<gene>
    <name evidence="2" type="ORF">GNI_043470</name>
</gene>
<feature type="signal peptide" evidence="1">
    <location>
        <begin position="1"/>
        <end position="21"/>
    </location>
</feature>
<reference evidence="2" key="1">
    <citation type="submission" date="2013-12" db="EMBL/GenBank/DDBJ databases">
        <authorList>
            <person name="Omoto C.K."/>
            <person name="Sibley D."/>
            <person name="Venepally P."/>
            <person name="Hadjithomas M."/>
            <person name="Karamycheva S."/>
            <person name="Brunk B."/>
            <person name="Roos D."/>
            <person name="Caler E."/>
            <person name="Lorenzi H."/>
        </authorList>
    </citation>
    <scope>NUCLEOTIDE SEQUENCE</scope>
</reference>
<dbReference type="VEuPathDB" id="CryptoDB:GNI_043470"/>
<evidence type="ECO:0000256" key="1">
    <source>
        <dbReference type="SAM" id="SignalP"/>
    </source>
</evidence>
<dbReference type="GeneID" id="22911664"/>
<dbReference type="AlphaFoldDB" id="A0A023B9Y0"/>
<evidence type="ECO:0000313" key="2">
    <source>
        <dbReference type="EMBL" id="EZG77005.1"/>
    </source>
</evidence>
<accession>A0A023B9Y0</accession>
<dbReference type="EMBL" id="AFNH02000331">
    <property type="protein sequence ID" value="EZG77005.1"/>
    <property type="molecule type" value="Genomic_DNA"/>
</dbReference>
<keyword evidence="1" id="KW-0732">Signal</keyword>
<keyword evidence="3" id="KW-1185">Reference proteome</keyword>
<dbReference type="RefSeq" id="XP_011129542.1">
    <property type="nucleotide sequence ID" value="XM_011131240.1"/>
</dbReference>
<name>A0A023B9Y0_GRENI</name>
<feature type="chain" id="PRO_5001511574" evidence="1">
    <location>
        <begin position="22"/>
        <end position="166"/>
    </location>
</feature>
<sequence length="166" mass="18702">MSLNSFVLLVLIFYGYYTALAVRLGSSDEEASEEDKLYIRMLPSKHIRVGRVVMESMLSSIREAVDKAVDDFWEYHKLLPEPRMVNFPANSLISKPNLLGNDQLAPERAGLPKLTSPVNQYASFLLEKRFSEDPDSQSTANQTYDDFPNPLLSIKSTDLITDGPDI</sequence>
<evidence type="ECO:0000313" key="3">
    <source>
        <dbReference type="Proteomes" id="UP000019763"/>
    </source>
</evidence>
<dbReference type="Proteomes" id="UP000019763">
    <property type="component" value="Unassembled WGS sequence"/>
</dbReference>
<keyword evidence="2" id="KW-0472">Membrane</keyword>
<organism evidence="2 3">
    <name type="scientific">Gregarina niphandrodes</name>
    <name type="common">Septate eugregarine</name>
    <dbReference type="NCBI Taxonomy" id="110365"/>
    <lineage>
        <taxon>Eukaryota</taxon>
        <taxon>Sar</taxon>
        <taxon>Alveolata</taxon>
        <taxon>Apicomplexa</taxon>
        <taxon>Conoidasida</taxon>
        <taxon>Gregarinasina</taxon>
        <taxon>Eugregarinorida</taxon>
        <taxon>Gregarinidae</taxon>
        <taxon>Gregarina</taxon>
    </lineage>
</organism>
<keyword evidence="2" id="KW-0812">Transmembrane</keyword>
<proteinExistence type="predicted"/>
<protein>
    <submittedName>
        <fullName evidence="2">Transmembrane protein</fullName>
    </submittedName>
</protein>